<dbReference type="Proteomes" id="UP000694399">
    <property type="component" value="Chromosome C1"/>
</dbReference>
<dbReference type="FunFam" id="2.30.29.30:FF:000048">
    <property type="entry name" value="Ras association (RalGDS/AF-6) and pleckstrin homology domains 1"/>
    <property type="match status" value="1"/>
</dbReference>
<dbReference type="SMART" id="SM00314">
    <property type="entry name" value="RA"/>
    <property type="match status" value="1"/>
</dbReference>
<evidence type="ECO:0000256" key="6">
    <source>
        <dbReference type="ARBA" id="ARBA00023212"/>
    </source>
</evidence>
<keyword evidence="5" id="KW-0472">Membrane</keyword>
<keyword evidence="16" id="KW-1185">Reference proteome</keyword>
<keyword evidence="4" id="KW-0963">Cytoplasm</keyword>
<dbReference type="InterPro" id="IPR011993">
    <property type="entry name" value="PH-like_dom_sf"/>
</dbReference>
<dbReference type="FunFam" id="3.10.20.90:FF:000124">
    <property type="entry name" value="amyloid beta A4 precursor protein-binding family B member 1-interacting protein-like"/>
    <property type="match status" value="1"/>
</dbReference>
<dbReference type="InterPro" id="IPR029071">
    <property type="entry name" value="Ubiquitin-like_domsf"/>
</dbReference>
<feature type="compositionally biased region" description="Basic and acidic residues" evidence="12">
    <location>
        <begin position="483"/>
        <end position="494"/>
    </location>
</feature>
<reference evidence="15" key="1">
    <citation type="journal article" date="2019" name="bioRxiv">
        <title>Long live the king: chromosome-level assembly of the lion (Panthera leo) using linked-read, Hi-C, and long read data.</title>
        <authorList>
            <person name="Armstrong E.E."/>
            <person name="Taylor R.W."/>
            <person name="Miller D.E."/>
            <person name="Kaelin C."/>
            <person name="Barsh G."/>
            <person name="Hadly E.A."/>
            <person name="Petrov D."/>
        </authorList>
    </citation>
    <scope>NUCLEOTIDE SEQUENCE [LARGE SCALE GENOMIC DNA]</scope>
</reference>
<evidence type="ECO:0000313" key="15">
    <source>
        <dbReference type="Ensembl" id="ENSPLOP00000030471.1"/>
    </source>
</evidence>
<evidence type="ECO:0000256" key="10">
    <source>
        <dbReference type="ARBA" id="ARBA00053525"/>
    </source>
</evidence>
<dbReference type="GO" id="GO:0005856">
    <property type="term" value="C:cytoskeleton"/>
    <property type="evidence" value="ECO:0007669"/>
    <property type="project" value="UniProtKB-SubCell"/>
</dbReference>
<evidence type="ECO:0000256" key="3">
    <source>
        <dbReference type="ARBA" id="ARBA00022475"/>
    </source>
</evidence>
<reference evidence="15" key="3">
    <citation type="submission" date="2025-09" db="UniProtKB">
        <authorList>
            <consortium name="Ensembl"/>
        </authorList>
    </citation>
    <scope>IDENTIFICATION</scope>
</reference>
<evidence type="ECO:0000256" key="5">
    <source>
        <dbReference type="ARBA" id="ARBA00023136"/>
    </source>
</evidence>
<feature type="compositionally biased region" description="Pro residues" evidence="12">
    <location>
        <begin position="597"/>
        <end position="623"/>
    </location>
</feature>
<dbReference type="Pfam" id="PF21989">
    <property type="entry name" value="RA_2"/>
    <property type="match status" value="1"/>
</dbReference>
<organism evidence="15 16">
    <name type="scientific">Panthera leo</name>
    <name type="common">Lion</name>
    <dbReference type="NCBI Taxonomy" id="9689"/>
    <lineage>
        <taxon>Eukaryota</taxon>
        <taxon>Metazoa</taxon>
        <taxon>Chordata</taxon>
        <taxon>Craniata</taxon>
        <taxon>Vertebrata</taxon>
        <taxon>Euteleostomi</taxon>
        <taxon>Mammalia</taxon>
        <taxon>Eutheria</taxon>
        <taxon>Laurasiatheria</taxon>
        <taxon>Carnivora</taxon>
        <taxon>Feliformia</taxon>
        <taxon>Felidae</taxon>
        <taxon>Pantherinae</taxon>
        <taxon>Panthera</taxon>
    </lineage>
</organism>
<sequence length="659" mass="72425">MGESNEDIDQMFSNLLGEMDLLTQSLGVDTLPPPDPKPPRAEFNYSVGFKDLNESLNALEDQDLDALMADLVADISEAEQRTIQAQKEPSQNQNHPAPLNIPDFSGAAALGYGANVAVTSVSQYEDDLPPPPADPMLDLPLPPPPPEPLSQEEEAALAKADKIKLALEKLKEAKVKKLVVKVHMNDNSTKSLMVDERQSARDVLDNLFDKTHCDCSVDWCLYEIYPELQIERVFEDHENVVEVLSDWTRDTENKVLFLEKEEKYAVFKNPQNFYLDNKGKKEGKETSEKMNAKNKESLLEESFCGTSVIVPELEGALYLKEDGKKSWKRRYFLLRASGIYYVPKGKTKTSRDLACFIQFENVNIYYGIQCKMKYKAPTDHCFVLKHPQIQKESQYIKYLCCDDARTLNQWVMGIRIAKYGKTLYDNYQRALERAGLASRTNLSTVSAVPPPPPATGPKAGTTQANGQIPQAAHSVNAVLEEAQRQAETTKDKKPALGNHDPGTPRAHHLPKSSLPPPPPVRRSSDVCGSPATAPRAKGMSSGFPAPPPDDSLPPPPPPPPLEDDEELPPPPPDFNEGPPDFVPPPPPSFAGDAGLSLPPPPPPPPALNSPKPPPVASKRPPAPPKRKENPGPSGGVGSGEQDFMSDLMKALQKKRGNMS</sequence>
<dbReference type="SUPFAM" id="SSF50729">
    <property type="entry name" value="PH domain-like"/>
    <property type="match status" value="1"/>
</dbReference>
<proteinExistence type="inferred from homology"/>
<name>A0A8C8YDX0_PANLE</name>
<comment type="function">
    <text evidence="10">Appears to function in the signal transduction from Ras activation to actin cytoskeletal remodeling. Suppresses insulin-induced promoter activities through AP1 and SRE. Mediates Rap1-induced adhesion.</text>
</comment>
<dbReference type="Ensembl" id="ENSPLOT00000033632.1">
    <property type="protein sequence ID" value="ENSPLOP00000030471.1"/>
    <property type="gene ID" value="ENSPLOG00000022278.1"/>
</dbReference>
<evidence type="ECO:0000256" key="9">
    <source>
        <dbReference type="ARBA" id="ARBA00042746"/>
    </source>
</evidence>
<dbReference type="GO" id="GO:0005829">
    <property type="term" value="C:cytosol"/>
    <property type="evidence" value="ECO:0007669"/>
    <property type="project" value="Ensembl"/>
</dbReference>
<dbReference type="PANTHER" id="PTHR11243:SF14">
    <property type="entry name" value="AMYLOID BETA A4 PRECURSOR PROTEIN-BINDING FAMILY B MEMBER 1-INTERACTING PROTEIN"/>
    <property type="match status" value="1"/>
</dbReference>
<dbReference type="GO" id="GO:0007165">
    <property type="term" value="P:signal transduction"/>
    <property type="evidence" value="ECO:0007669"/>
    <property type="project" value="InterPro"/>
</dbReference>
<feature type="region of interest" description="Disordered" evidence="12">
    <location>
        <begin position="123"/>
        <end position="150"/>
    </location>
</feature>
<dbReference type="GeneTree" id="ENSGT00940000156105"/>
<comment type="similarity">
    <text evidence="7">Belongs to the MRL family.</text>
</comment>
<dbReference type="PROSITE" id="PS50200">
    <property type="entry name" value="RA"/>
    <property type="match status" value="1"/>
</dbReference>
<dbReference type="CDD" id="cd01259">
    <property type="entry name" value="PH_APBB1IP"/>
    <property type="match status" value="1"/>
</dbReference>
<evidence type="ECO:0000259" key="13">
    <source>
        <dbReference type="PROSITE" id="PS50003"/>
    </source>
</evidence>
<protein>
    <recommendedName>
        <fullName evidence="8">Amyloid beta A4 precursor protein-binding family B member 1-interacting protein</fullName>
    </recommendedName>
    <alternativeName>
        <fullName evidence="9">APBB1-interacting protein 1</fullName>
    </alternativeName>
    <alternativeName>
        <fullName evidence="11">Proline-rich EVH1 ligand 1</fullName>
    </alternativeName>
</protein>
<dbReference type="InterPro" id="IPR039664">
    <property type="entry name" value="GRB/APBB1IP"/>
</dbReference>
<accession>A0A8C8YDX0</accession>
<dbReference type="PROSITE" id="PS50003">
    <property type="entry name" value="PH_DOMAIN"/>
    <property type="match status" value="1"/>
</dbReference>
<keyword evidence="6" id="KW-0206">Cytoskeleton</keyword>
<evidence type="ECO:0000256" key="8">
    <source>
        <dbReference type="ARBA" id="ARBA00040699"/>
    </source>
</evidence>
<dbReference type="SMART" id="SM00233">
    <property type="entry name" value="PH"/>
    <property type="match status" value="1"/>
</dbReference>
<evidence type="ECO:0000259" key="14">
    <source>
        <dbReference type="PROSITE" id="PS50200"/>
    </source>
</evidence>
<dbReference type="PANTHER" id="PTHR11243">
    <property type="entry name" value="GROWTH FACTOR RECEPTOR-BOUND PROTEIN"/>
    <property type="match status" value="1"/>
</dbReference>
<evidence type="ECO:0000256" key="11">
    <source>
        <dbReference type="ARBA" id="ARBA00076035"/>
    </source>
</evidence>
<feature type="region of interest" description="Disordered" evidence="12">
    <location>
        <begin position="442"/>
        <end position="467"/>
    </location>
</feature>
<dbReference type="Gene3D" id="2.30.29.30">
    <property type="entry name" value="Pleckstrin-homology domain (PH domain)/Phosphotyrosine-binding domain (PTB)"/>
    <property type="match status" value="1"/>
</dbReference>
<feature type="region of interest" description="Disordered" evidence="12">
    <location>
        <begin position="483"/>
        <end position="659"/>
    </location>
</feature>
<feature type="domain" description="Ras-associating" evidence="14">
    <location>
        <begin position="176"/>
        <end position="263"/>
    </location>
</feature>
<dbReference type="GO" id="GO:0042101">
    <property type="term" value="C:T cell receptor complex"/>
    <property type="evidence" value="ECO:0007669"/>
    <property type="project" value="Ensembl"/>
</dbReference>
<feature type="compositionally biased region" description="Pro residues" evidence="12">
    <location>
        <begin position="544"/>
        <end position="560"/>
    </location>
</feature>
<evidence type="ECO:0000256" key="2">
    <source>
        <dbReference type="ARBA" id="ARBA00004245"/>
    </source>
</evidence>
<evidence type="ECO:0000256" key="1">
    <source>
        <dbReference type="ARBA" id="ARBA00004202"/>
    </source>
</evidence>
<dbReference type="InterPro" id="IPR000159">
    <property type="entry name" value="RA_dom"/>
</dbReference>
<dbReference type="Gene3D" id="3.10.20.90">
    <property type="entry name" value="Phosphatidylinositol 3-kinase Catalytic Subunit, Chain A, domain 1"/>
    <property type="match status" value="1"/>
</dbReference>
<evidence type="ECO:0000256" key="12">
    <source>
        <dbReference type="SAM" id="MobiDB-lite"/>
    </source>
</evidence>
<reference evidence="15" key="2">
    <citation type="submission" date="2025-08" db="UniProtKB">
        <authorList>
            <consortium name="Ensembl"/>
        </authorList>
    </citation>
    <scope>IDENTIFICATION</scope>
</reference>
<gene>
    <name evidence="15" type="primary">APBB1IP</name>
</gene>
<dbReference type="CDD" id="cd16137">
    <property type="entry name" value="RA_MRL_RIAM"/>
    <property type="match status" value="1"/>
</dbReference>
<comment type="subcellular location">
    <subcellularLocation>
        <location evidence="1">Cell membrane</location>
        <topology evidence="1">Peripheral membrane protein</topology>
    </subcellularLocation>
    <subcellularLocation>
        <location evidence="2">Cytoplasm</location>
        <location evidence="2">Cytoskeleton</location>
    </subcellularLocation>
</comment>
<feature type="domain" description="PH" evidence="13">
    <location>
        <begin position="310"/>
        <end position="419"/>
    </location>
</feature>
<keyword evidence="3" id="KW-1003">Cell membrane</keyword>
<dbReference type="GO" id="GO:0045785">
    <property type="term" value="P:positive regulation of cell adhesion"/>
    <property type="evidence" value="ECO:0007669"/>
    <property type="project" value="Ensembl"/>
</dbReference>
<dbReference type="AlphaFoldDB" id="A0A8C8YDX0"/>
<dbReference type="OMA" id="CCDDQAT"/>
<evidence type="ECO:0000313" key="16">
    <source>
        <dbReference type="Proteomes" id="UP000694399"/>
    </source>
</evidence>
<dbReference type="InterPro" id="IPR039665">
    <property type="entry name" value="PH_APBB1IP"/>
</dbReference>
<feature type="compositionally biased region" description="Pro residues" evidence="12">
    <location>
        <begin position="129"/>
        <end position="148"/>
    </location>
</feature>
<dbReference type="GO" id="GO:0002291">
    <property type="term" value="P:T cell activation via T cell receptor contact with antigen bound to MHC molecule on antigen presenting cell"/>
    <property type="evidence" value="ECO:0007669"/>
    <property type="project" value="Ensembl"/>
</dbReference>
<evidence type="ECO:0000256" key="4">
    <source>
        <dbReference type="ARBA" id="ARBA00022490"/>
    </source>
</evidence>
<dbReference type="SUPFAM" id="SSF54236">
    <property type="entry name" value="Ubiquitin-like"/>
    <property type="match status" value="1"/>
</dbReference>
<dbReference type="Pfam" id="PF00169">
    <property type="entry name" value="PH"/>
    <property type="match status" value="1"/>
</dbReference>
<dbReference type="InterPro" id="IPR001849">
    <property type="entry name" value="PH_domain"/>
</dbReference>
<evidence type="ECO:0000256" key="7">
    <source>
        <dbReference type="ARBA" id="ARBA00038382"/>
    </source>
</evidence>